<dbReference type="AlphaFoldDB" id="A0A7V8U8S9"/>
<gene>
    <name evidence="5" type="ORF">FG486_10010</name>
</gene>
<evidence type="ECO:0000259" key="4">
    <source>
        <dbReference type="PROSITE" id="PS50887"/>
    </source>
</evidence>
<dbReference type="InterPro" id="IPR043128">
    <property type="entry name" value="Rev_trsase/Diguanyl_cyclase"/>
</dbReference>
<dbReference type="Gene3D" id="3.30.70.270">
    <property type="match status" value="1"/>
</dbReference>
<evidence type="ECO:0000313" key="6">
    <source>
        <dbReference type="Proteomes" id="UP000589292"/>
    </source>
</evidence>
<dbReference type="GO" id="GO:0052621">
    <property type="term" value="F:diguanylate cyclase activity"/>
    <property type="evidence" value="ECO:0007669"/>
    <property type="project" value="UniProtKB-EC"/>
</dbReference>
<dbReference type="InterPro" id="IPR050469">
    <property type="entry name" value="Diguanylate_Cyclase"/>
</dbReference>
<dbReference type="InterPro" id="IPR029787">
    <property type="entry name" value="Nucleotide_cyclase"/>
</dbReference>
<dbReference type="GO" id="GO:0043709">
    <property type="term" value="P:cell adhesion involved in single-species biofilm formation"/>
    <property type="evidence" value="ECO:0007669"/>
    <property type="project" value="TreeGrafter"/>
</dbReference>
<keyword evidence="2" id="KW-0472">Membrane</keyword>
<proteinExistence type="predicted"/>
<dbReference type="PANTHER" id="PTHR45138">
    <property type="entry name" value="REGULATORY COMPONENTS OF SENSORY TRANSDUCTION SYSTEM"/>
    <property type="match status" value="1"/>
</dbReference>
<evidence type="ECO:0000313" key="5">
    <source>
        <dbReference type="EMBL" id="MBA1374675.1"/>
    </source>
</evidence>
<dbReference type="GO" id="GO:0005886">
    <property type="term" value="C:plasma membrane"/>
    <property type="evidence" value="ECO:0007669"/>
    <property type="project" value="TreeGrafter"/>
</dbReference>
<feature type="transmembrane region" description="Helical" evidence="2">
    <location>
        <begin position="374"/>
        <end position="397"/>
    </location>
</feature>
<dbReference type="Gene3D" id="6.10.340.10">
    <property type="match status" value="1"/>
</dbReference>
<comment type="caution">
    <text evidence="5">The sequence shown here is derived from an EMBL/GenBank/DDBJ whole genome shotgun (WGS) entry which is preliminary data.</text>
</comment>
<dbReference type="FunFam" id="3.30.70.270:FF:000001">
    <property type="entry name" value="Diguanylate cyclase domain protein"/>
    <property type="match status" value="1"/>
</dbReference>
<dbReference type="EC" id="2.7.7.65" evidence="1"/>
<name>A0A7V8U8S9_9SPHN</name>
<organism evidence="5 6">
    <name type="scientific">Sphingomonas ursincola</name>
    <dbReference type="NCBI Taxonomy" id="56361"/>
    <lineage>
        <taxon>Bacteria</taxon>
        <taxon>Pseudomonadati</taxon>
        <taxon>Pseudomonadota</taxon>
        <taxon>Alphaproteobacteria</taxon>
        <taxon>Sphingomonadales</taxon>
        <taxon>Sphingomonadaceae</taxon>
        <taxon>Sphingomonas</taxon>
    </lineage>
</organism>
<reference evidence="5 6" key="1">
    <citation type="journal article" date="1994" name="Int. J. Syst. Bacteriol.">
        <title>Phylogenetic positions of novel aerobic, bacteriochlorophyll a-containing bacteria and description of Roseococcus thiosulfatophilus gen. nov., sp. nov., Erythromicrobium ramosum gen. nov., sp. nov., and Erythrobacter litoralis sp. nov.</title>
        <authorList>
            <person name="Yurkov V."/>
            <person name="Stackebrandt E."/>
            <person name="Holmes A."/>
            <person name="Fuerst J.A."/>
            <person name="Hugenholtz P."/>
            <person name="Golecki J."/>
            <person name="Gad'on N."/>
            <person name="Gorlenko V.M."/>
            <person name="Kompantseva E.I."/>
            <person name="Drews G."/>
        </authorList>
    </citation>
    <scope>NUCLEOTIDE SEQUENCE [LARGE SCALE GENOMIC DNA]</scope>
    <source>
        <strain evidence="5 6">KR-99</strain>
    </source>
</reference>
<dbReference type="GO" id="GO:1902201">
    <property type="term" value="P:negative regulation of bacterial-type flagellum-dependent cell motility"/>
    <property type="evidence" value="ECO:0007669"/>
    <property type="project" value="TreeGrafter"/>
</dbReference>
<dbReference type="RefSeq" id="WP_343871640.1">
    <property type="nucleotide sequence ID" value="NZ_BAAAGB010000001.1"/>
</dbReference>
<evidence type="ECO:0000256" key="1">
    <source>
        <dbReference type="ARBA" id="ARBA00012528"/>
    </source>
</evidence>
<dbReference type="NCBIfam" id="TIGR00254">
    <property type="entry name" value="GGDEF"/>
    <property type="match status" value="1"/>
</dbReference>
<dbReference type="GO" id="GO:0007165">
    <property type="term" value="P:signal transduction"/>
    <property type="evidence" value="ECO:0007669"/>
    <property type="project" value="InterPro"/>
</dbReference>
<dbReference type="InterPro" id="IPR000160">
    <property type="entry name" value="GGDEF_dom"/>
</dbReference>
<protein>
    <recommendedName>
        <fullName evidence="1">diguanylate cyclase</fullName>
        <ecNumber evidence="1">2.7.7.65</ecNumber>
    </recommendedName>
</protein>
<feature type="domain" description="GGDEF" evidence="4">
    <location>
        <begin position="505"/>
        <end position="638"/>
    </location>
</feature>
<dbReference type="Pfam" id="PF00990">
    <property type="entry name" value="GGDEF"/>
    <property type="match status" value="1"/>
</dbReference>
<keyword evidence="6" id="KW-1185">Reference proteome</keyword>
<dbReference type="CDD" id="cd01949">
    <property type="entry name" value="GGDEF"/>
    <property type="match status" value="1"/>
</dbReference>
<feature type="domain" description="HAMP" evidence="3">
    <location>
        <begin position="395"/>
        <end position="452"/>
    </location>
</feature>
<dbReference type="PANTHER" id="PTHR45138:SF24">
    <property type="entry name" value="DIGUANYLATE CYCLASE DGCC-RELATED"/>
    <property type="match status" value="1"/>
</dbReference>
<evidence type="ECO:0000259" key="3">
    <source>
        <dbReference type="PROSITE" id="PS50885"/>
    </source>
</evidence>
<sequence>MLARLSPWFRSMSVSSRTALSLAIGFTLMIAATALVAFSQERAKAIDESLARLDQRNAAVVHELTDRFDRIQRTQTRAVELFREEHTALTDAEARRAFEALYPLRPDGTRRSIDRMFTGGPTAIGMVHGMAGFIPAGIDQDDGAVRDIVAATLAIRRLSEGSRHDLESLYYFTPRNGIVIFAPDRPDRLEFYRQTAPADFAFQDREFATISTIAANPARAMRCTGLQSLISLKYQEVWTTGCMTPVDRDVRHIGTFGTSMPLDEIAPAGRFADSAEEQVILISREGRLIYHPGYTRQNSRKTGEYLDITNSARSDLAAIWALVRRHGQNGYVGKAEALDAYVSLHQVPGPGWYALTVKPEQLILARALRPIPRIAAMAVIALAGCLLIVVLVLRHLVAKPLRRLTREAERITRGLASDAMLEMPADDRTGNEVARLVSRFETLAGAIRTSHGELEQRVAERTRALNDANEKLRILSELDPLTGVANRRKVLSDLDARLERMGTGGSLAVIVLDIDRFKTINDRHGHVAGDDALRALASRVQSLLRPGDMIGRMGGEEFMVILDRARPVIADAIAERIRAAIARQPFQVHGNLTLNITASLGVACWSAGDSAKALYARADAALYEAKASGRNCAISSRDPLQGRNAA</sequence>
<dbReference type="Proteomes" id="UP000589292">
    <property type="component" value="Unassembled WGS sequence"/>
</dbReference>
<keyword evidence="2" id="KW-0812">Transmembrane</keyword>
<dbReference type="EMBL" id="VDES01000002">
    <property type="protein sequence ID" value="MBA1374675.1"/>
    <property type="molecule type" value="Genomic_DNA"/>
</dbReference>
<keyword evidence="2" id="KW-1133">Transmembrane helix</keyword>
<dbReference type="InterPro" id="IPR003660">
    <property type="entry name" value="HAMP_dom"/>
</dbReference>
<dbReference type="PROSITE" id="PS50887">
    <property type="entry name" value="GGDEF"/>
    <property type="match status" value="1"/>
</dbReference>
<dbReference type="PROSITE" id="PS50885">
    <property type="entry name" value="HAMP"/>
    <property type="match status" value="1"/>
</dbReference>
<evidence type="ECO:0000256" key="2">
    <source>
        <dbReference type="SAM" id="Phobius"/>
    </source>
</evidence>
<dbReference type="SMART" id="SM00267">
    <property type="entry name" value="GGDEF"/>
    <property type="match status" value="1"/>
</dbReference>
<accession>A0A7V8U8S9</accession>
<dbReference type="SUPFAM" id="SSF55073">
    <property type="entry name" value="Nucleotide cyclase"/>
    <property type="match status" value="1"/>
</dbReference>